<keyword evidence="3" id="KW-1185">Reference proteome</keyword>
<dbReference type="EMBL" id="JBJQOH010000006">
    <property type="protein sequence ID" value="KAL3683536.1"/>
    <property type="molecule type" value="Genomic_DNA"/>
</dbReference>
<name>A0ABD3GY81_9MARC</name>
<evidence type="ECO:0000313" key="2">
    <source>
        <dbReference type="EMBL" id="KAL3683536.1"/>
    </source>
</evidence>
<dbReference type="AlphaFoldDB" id="A0ABD3GY81"/>
<comment type="caution">
    <text evidence="2">The sequence shown here is derived from an EMBL/GenBank/DDBJ whole genome shotgun (WGS) entry which is preliminary data.</text>
</comment>
<feature type="compositionally biased region" description="Basic and acidic residues" evidence="1">
    <location>
        <begin position="192"/>
        <end position="201"/>
    </location>
</feature>
<dbReference type="Proteomes" id="UP001633002">
    <property type="component" value="Unassembled WGS sequence"/>
</dbReference>
<evidence type="ECO:0000256" key="1">
    <source>
        <dbReference type="SAM" id="MobiDB-lite"/>
    </source>
</evidence>
<gene>
    <name evidence="2" type="ORF">R1sor_001558</name>
</gene>
<reference evidence="2 3" key="1">
    <citation type="submission" date="2024-09" db="EMBL/GenBank/DDBJ databases">
        <title>Chromosome-scale assembly of Riccia sorocarpa.</title>
        <authorList>
            <person name="Paukszto L."/>
        </authorList>
    </citation>
    <scope>NUCLEOTIDE SEQUENCE [LARGE SCALE GENOMIC DNA]</scope>
    <source>
        <strain evidence="2">LP-2024</strain>
        <tissue evidence="2">Aerial parts of the thallus</tissue>
    </source>
</reference>
<evidence type="ECO:0000313" key="3">
    <source>
        <dbReference type="Proteomes" id="UP001633002"/>
    </source>
</evidence>
<organism evidence="2 3">
    <name type="scientific">Riccia sorocarpa</name>
    <dbReference type="NCBI Taxonomy" id="122646"/>
    <lineage>
        <taxon>Eukaryota</taxon>
        <taxon>Viridiplantae</taxon>
        <taxon>Streptophyta</taxon>
        <taxon>Embryophyta</taxon>
        <taxon>Marchantiophyta</taxon>
        <taxon>Marchantiopsida</taxon>
        <taxon>Marchantiidae</taxon>
        <taxon>Marchantiales</taxon>
        <taxon>Ricciaceae</taxon>
        <taxon>Riccia</taxon>
    </lineage>
</organism>
<feature type="region of interest" description="Disordered" evidence="1">
    <location>
        <begin position="186"/>
        <end position="210"/>
    </location>
</feature>
<accession>A0ABD3GY81</accession>
<proteinExistence type="predicted"/>
<sequence length="234" mass="26270">MRPIFLRYNPKEKDVSSSKDICDGVGTSGRRKRLLKEKSLMEKYHYYTEGPSSWGYPDVNLYNISMISLSEEHASNEESLELADTKGRGVALEGNITRSEEIVEIAKLKSHQSPDKRVVNHTIENIGELLEEGTRGVVQSHQSLRVEANRSSVEKKVTFGVEGERESSRKARGEGVAYRIGGITVSKGEGTTSKRRDSGREKARHRRDQTGLRTLIRARVAIRDDSRARVSSII</sequence>
<protein>
    <submittedName>
        <fullName evidence="2">Uncharacterized protein</fullName>
    </submittedName>
</protein>